<dbReference type="EMBL" id="JAPTHD010000010">
    <property type="protein sequence ID" value="MDV5825358.1"/>
    <property type="molecule type" value="Genomic_DNA"/>
</dbReference>
<organism evidence="1 2">
    <name type="scientific">Sphingobium naphthae</name>
    <dbReference type="NCBI Taxonomy" id="1886786"/>
    <lineage>
        <taxon>Bacteria</taxon>
        <taxon>Pseudomonadati</taxon>
        <taxon>Pseudomonadota</taxon>
        <taxon>Alphaproteobacteria</taxon>
        <taxon>Sphingomonadales</taxon>
        <taxon>Sphingomonadaceae</taxon>
        <taxon>Sphingobium</taxon>
    </lineage>
</organism>
<reference evidence="2" key="1">
    <citation type="journal article" date="2022" name="J Environ Chem Eng">
        <title>Biodegradation of petroleum oil using a constructed nonpathogenic and heavy metal-tolerant bacterial consortium isolated from marine sponges.</title>
        <authorList>
            <person name="Dechsakulwatana C."/>
            <person name="Rungsihiranrut A."/>
            <person name="Muangchinda C."/>
            <person name="Ningthoujam R."/>
            <person name="Klankeo P."/>
            <person name="Pinyakong O."/>
        </authorList>
    </citation>
    <scope>NUCLEOTIDE SEQUENCE [LARGE SCALE GENOMIC DNA]</scope>
    <source>
        <strain evidence="2">MO2-4</strain>
    </source>
</reference>
<evidence type="ECO:0008006" key="3">
    <source>
        <dbReference type="Google" id="ProtNLM"/>
    </source>
</evidence>
<keyword evidence="2" id="KW-1185">Reference proteome</keyword>
<accession>A0ABU4A0R2</accession>
<name>A0ABU4A0R2_9SPHN</name>
<evidence type="ECO:0000313" key="1">
    <source>
        <dbReference type="EMBL" id="MDV5825358.1"/>
    </source>
</evidence>
<dbReference type="Proteomes" id="UP001185984">
    <property type="component" value="Unassembled WGS sequence"/>
</dbReference>
<proteinExistence type="predicted"/>
<evidence type="ECO:0000313" key="2">
    <source>
        <dbReference type="Proteomes" id="UP001185984"/>
    </source>
</evidence>
<gene>
    <name evidence="1" type="ORF">O0R41_17270</name>
</gene>
<sequence>MTLKDLLDRLPPTGLDGLAFPRGLLGAFRRKSISFSNGLTDETSIVFWFQSKSFTIDLRLPDGAATPLVDRQGWVGDTLWDEDRQHMSWRIARSYQPRDQWPEPASLRFIGNSVIEFAPSGAYVEDWRQQCVRGPLLGLRLISLRDGDDSPAQPMAGGLILAGDHTAYAQSRLPALDETLRSAASLEQALANGIATEQQIESYDVSVALQGGRINHSTQPQRLGQDIFSGDWALQPDGLIALTRTVDGRTCHLRFVLDVHEPDFRFIRETPVTPAASQWMEDQKQHLFRHAIVAR</sequence>
<protein>
    <recommendedName>
        <fullName evidence="3">DUF4905 domain-containing protein</fullName>
    </recommendedName>
</protein>
<dbReference type="RefSeq" id="WP_317517871.1">
    <property type="nucleotide sequence ID" value="NZ_JAPTHD010000010.1"/>
</dbReference>
<comment type="caution">
    <text evidence="1">The sequence shown here is derived from an EMBL/GenBank/DDBJ whole genome shotgun (WGS) entry which is preliminary data.</text>
</comment>